<proteinExistence type="predicted"/>
<keyword evidence="1" id="KW-0328">Glycosyltransferase</keyword>
<feature type="domain" description="Glycosyltransferase subfamily 4-like N-terminal" evidence="3">
    <location>
        <begin position="37"/>
        <end position="193"/>
    </location>
</feature>
<dbReference type="PANTHER" id="PTHR45947">
    <property type="entry name" value="SULFOQUINOVOSYL TRANSFERASE SQD2"/>
    <property type="match status" value="1"/>
</dbReference>
<dbReference type="Pfam" id="PF13692">
    <property type="entry name" value="Glyco_trans_1_4"/>
    <property type="match status" value="1"/>
</dbReference>
<reference evidence="5" key="1">
    <citation type="submission" date="2018-05" db="EMBL/GenBank/DDBJ databases">
        <title>Micromonospora globispora sp. nov. and Micromonospora rugosa sp. nov., isolated from marine sediment.</title>
        <authorList>
            <person name="Carro L."/>
            <person name="Aysel V."/>
            <person name="Cetin D."/>
            <person name="Igual J.M."/>
            <person name="Klenk H.-P."/>
            <person name="Trujillo M.E."/>
            <person name="Sahin N."/>
        </authorList>
    </citation>
    <scope>NUCLEOTIDE SEQUENCE [LARGE SCALE GENOMIC DNA]</scope>
    <source>
        <strain evidence="5">S2904</strain>
    </source>
</reference>
<dbReference type="InterPro" id="IPR050194">
    <property type="entry name" value="Glycosyltransferase_grp1"/>
</dbReference>
<evidence type="ECO:0000313" key="5">
    <source>
        <dbReference type="Proteomes" id="UP000245683"/>
    </source>
</evidence>
<evidence type="ECO:0000256" key="2">
    <source>
        <dbReference type="ARBA" id="ARBA00022679"/>
    </source>
</evidence>
<comment type="caution">
    <text evidence="4">The sequence shown here is derived from an EMBL/GenBank/DDBJ whole genome shotgun (WGS) entry which is preliminary data.</text>
</comment>
<dbReference type="PANTHER" id="PTHR45947:SF3">
    <property type="entry name" value="SULFOQUINOVOSYL TRANSFERASE SQD2"/>
    <property type="match status" value="1"/>
</dbReference>
<dbReference type="RefSeq" id="WP_109946362.1">
    <property type="nucleotide sequence ID" value="NZ_QGGF01000348.1"/>
</dbReference>
<dbReference type="Proteomes" id="UP000245683">
    <property type="component" value="Unassembled WGS sequence"/>
</dbReference>
<dbReference type="AlphaFoldDB" id="A0A317K311"/>
<dbReference type="GO" id="GO:1901137">
    <property type="term" value="P:carbohydrate derivative biosynthetic process"/>
    <property type="evidence" value="ECO:0007669"/>
    <property type="project" value="UniProtKB-ARBA"/>
</dbReference>
<protein>
    <submittedName>
        <fullName evidence="4">Glycosyltransferase WbuB</fullName>
    </submittedName>
</protein>
<keyword evidence="5" id="KW-1185">Reference proteome</keyword>
<dbReference type="SUPFAM" id="SSF53756">
    <property type="entry name" value="UDP-Glycosyltransferase/glycogen phosphorylase"/>
    <property type="match status" value="1"/>
</dbReference>
<dbReference type="OrthoDB" id="3180470at2"/>
<dbReference type="Gene3D" id="3.40.50.2000">
    <property type="entry name" value="Glycogen Phosphorylase B"/>
    <property type="match status" value="2"/>
</dbReference>
<name>A0A317K311_9ACTN</name>
<organism evidence="4 5">
    <name type="scientific">Micromonospora globispora</name>
    <dbReference type="NCBI Taxonomy" id="1450148"/>
    <lineage>
        <taxon>Bacteria</taxon>
        <taxon>Bacillati</taxon>
        <taxon>Actinomycetota</taxon>
        <taxon>Actinomycetes</taxon>
        <taxon>Micromonosporales</taxon>
        <taxon>Micromonosporaceae</taxon>
        <taxon>Micromonospora</taxon>
    </lineage>
</organism>
<evidence type="ECO:0000259" key="3">
    <source>
        <dbReference type="Pfam" id="PF13579"/>
    </source>
</evidence>
<evidence type="ECO:0000256" key="1">
    <source>
        <dbReference type="ARBA" id="ARBA00022676"/>
    </source>
</evidence>
<accession>A0A317K311</accession>
<gene>
    <name evidence="4" type="ORF">DLJ46_21170</name>
</gene>
<evidence type="ECO:0000313" key="4">
    <source>
        <dbReference type="EMBL" id="PWU45533.1"/>
    </source>
</evidence>
<dbReference type="CDD" id="cd03794">
    <property type="entry name" value="GT4_WbuB-like"/>
    <property type="match status" value="1"/>
</dbReference>
<sequence>MKTESSVRRVVVLNQYAMPASVGGGTRHVELFGRLKGWQYRIVAGDRDHASQRPHSFQDPHFRLVHVSGYRGNDHRRVISFATYCLGAVVATLREPRPDVVYASSPHLLAPVAGWLAARLRGSKFVLEIRDLWPQSMVDTGYLRENSLLHRALRALELWLYRRADRIVLVTSAWYSYFRSLGIDEAKLEWVSNSAEPEDFDIQPDLIPLRDRCPVRGRLIVYAGAHGPANGLDLLLDAAAELPEHTFLLIGEGIDKQRLVDRARSEGLANVQFLGMLPKRELAGILGGADIGVHVLNDAAVFRLGLSPNKLYDYLAAGLPVVTNCLGEPSDVLTAADAGFATPGDLTAGLRKLADLDDATLKEMGRRGRRYIQDNRSRTVMSARLQRVLDEVVGRVRPANAEQRGPLEAVGGPR</sequence>
<keyword evidence="2 4" id="KW-0808">Transferase</keyword>
<dbReference type="GO" id="GO:0016758">
    <property type="term" value="F:hexosyltransferase activity"/>
    <property type="evidence" value="ECO:0007669"/>
    <property type="project" value="TreeGrafter"/>
</dbReference>
<dbReference type="InterPro" id="IPR028098">
    <property type="entry name" value="Glyco_trans_4-like_N"/>
</dbReference>
<dbReference type="Pfam" id="PF13579">
    <property type="entry name" value="Glyco_trans_4_4"/>
    <property type="match status" value="1"/>
</dbReference>
<dbReference type="EMBL" id="QGSV01000251">
    <property type="protein sequence ID" value="PWU45533.1"/>
    <property type="molecule type" value="Genomic_DNA"/>
</dbReference>